<evidence type="ECO:0000256" key="1">
    <source>
        <dbReference type="SAM" id="SignalP"/>
    </source>
</evidence>
<dbReference type="AlphaFoldDB" id="A0A1T4NJD6"/>
<dbReference type="InterPro" id="IPR000010">
    <property type="entry name" value="Cystatin_dom"/>
</dbReference>
<dbReference type="InterPro" id="IPR018073">
    <property type="entry name" value="Prot_inh_cystat_CS"/>
</dbReference>
<sequence length="125" mass="13771">MKNLIIPICILAVIFCTALFNDRCLAGEQIAGGNSPTAVTKPEVVAAANFAVTEQAKVIQKEQKTATKLSLVSIISAEEQVVSGMNYHLALKVKLNGKLKKAEATVWWQAWNKEAPYKLTAWKWK</sequence>
<evidence type="ECO:0000313" key="4">
    <source>
        <dbReference type="Proteomes" id="UP000190102"/>
    </source>
</evidence>
<dbReference type="CDD" id="cd00042">
    <property type="entry name" value="CY"/>
    <property type="match status" value="1"/>
</dbReference>
<dbReference type="PROSITE" id="PS00287">
    <property type="entry name" value="CYSTATIN"/>
    <property type="match status" value="1"/>
</dbReference>
<keyword evidence="4" id="KW-1185">Reference proteome</keyword>
<dbReference type="Gene3D" id="3.10.450.10">
    <property type="match status" value="1"/>
</dbReference>
<gene>
    <name evidence="3" type="ORF">SAMN02745119_01642</name>
</gene>
<accession>A0A1T4NJD6</accession>
<dbReference type="SUPFAM" id="SSF54403">
    <property type="entry name" value="Cystatin/monellin"/>
    <property type="match status" value="1"/>
</dbReference>
<keyword evidence="1" id="KW-0732">Signal</keyword>
<dbReference type="GO" id="GO:0004869">
    <property type="term" value="F:cysteine-type endopeptidase inhibitor activity"/>
    <property type="evidence" value="ECO:0007669"/>
    <property type="project" value="InterPro"/>
</dbReference>
<organism evidence="3 4">
    <name type="scientific">Trichlorobacter thiogenes</name>
    <dbReference type="NCBI Taxonomy" id="115783"/>
    <lineage>
        <taxon>Bacteria</taxon>
        <taxon>Pseudomonadati</taxon>
        <taxon>Thermodesulfobacteriota</taxon>
        <taxon>Desulfuromonadia</taxon>
        <taxon>Geobacterales</taxon>
        <taxon>Geobacteraceae</taxon>
        <taxon>Trichlorobacter</taxon>
    </lineage>
</organism>
<proteinExistence type="predicted"/>
<protein>
    <submittedName>
        <fullName evidence="3">Aspartic acid proteinase inhibitor</fullName>
    </submittedName>
</protein>
<name>A0A1T4NJD6_9BACT</name>
<dbReference type="PANTHER" id="PTHR47364">
    <property type="entry name" value="CYSTEINE PROTEINASE INHIBITOR 5"/>
    <property type="match status" value="1"/>
</dbReference>
<dbReference type="Pfam" id="PF16845">
    <property type="entry name" value="SQAPI"/>
    <property type="match status" value="1"/>
</dbReference>
<feature type="chain" id="PRO_5011961835" evidence="1">
    <location>
        <begin position="27"/>
        <end position="125"/>
    </location>
</feature>
<dbReference type="OrthoDB" id="9840252at2"/>
<feature type="signal peptide" evidence="1">
    <location>
        <begin position="1"/>
        <end position="26"/>
    </location>
</feature>
<dbReference type="EMBL" id="FUWR01000007">
    <property type="protein sequence ID" value="SJZ78858.1"/>
    <property type="molecule type" value="Genomic_DNA"/>
</dbReference>
<dbReference type="STRING" id="115783.SAMN02745119_01642"/>
<dbReference type="InterPro" id="IPR046350">
    <property type="entry name" value="Cystatin_sf"/>
</dbReference>
<evidence type="ECO:0000259" key="2">
    <source>
        <dbReference type="SMART" id="SM00043"/>
    </source>
</evidence>
<evidence type="ECO:0000313" key="3">
    <source>
        <dbReference type="EMBL" id="SJZ78858.1"/>
    </source>
</evidence>
<dbReference type="SMART" id="SM00043">
    <property type="entry name" value="CY"/>
    <property type="match status" value="1"/>
</dbReference>
<dbReference type="RefSeq" id="WP_078789940.1">
    <property type="nucleotide sequence ID" value="NZ_FUWR01000007.1"/>
</dbReference>
<dbReference type="Proteomes" id="UP000190102">
    <property type="component" value="Unassembled WGS sequence"/>
</dbReference>
<feature type="domain" description="Cystatin" evidence="2">
    <location>
        <begin position="29"/>
        <end position="120"/>
    </location>
</feature>
<reference evidence="4" key="1">
    <citation type="submission" date="2017-02" db="EMBL/GenBank/DDBJ databases">
        <authorList>
            <person name="Varghese N."/>
            <person name="Submissions S."/>
        </authorList>
    </citation>
    <scope>NUCLEOTIDE SEQUENCE [LARGE SCALE GENOMIC DNA]</scope>
    <source>
        <strain evidence="4">ATCC BAA-34</strain>
    </source>
</reference>
<dbReference type="PANTHER" id="PTHR47364:SF2">
    <property type="entry name" value="CYSTEINE PROTEINASE INHIBITOR 5"/>
    <property type="match status" value="1"/>
</dbReference>